<keyword evidence="2 7" id="KW-0813">Transport</keyword>
<keyword evidence="4 7" id="KW-0812">Transmembrane</keyword>
<reference evidence="9 10" key="1">
    <citation type="submission" date="2016-10" db="EMBL/GenBank/DDBJ databases">
        <authorList>
            <person name="de Groot N.N."/>
        </authorList>
    </citation>
    <scope>NUCLEOTIDE SEQUENCE [LARGE SCALE GENOMIC DNA]</scope>
    <source>
        <strain evidence="9 10">DSM 14858</strain>
    </source>
</reference>
<gene>
    <name evidence="9" type="ORF">SAMN04488526_2631</name>
</gene>
<evidence type="ECO:0000256" key="7">
    <source>
        <dbReference type="RuleBase" id="RU369079"/>
    </source>
</evidence>
<dbReference type="InterPro" id="IPR055348">
    <property type="entry name" value="DctQ"/>
</dbReference>
<comment type="similarity">
    <text evidence="7">Belongs to the TRAP transporter small permease family.</text>
</comment>
<keyword evidence="5 7" id="KW-1133">Transmembrane helix</keyword>
<dbReference type="Pfam" id="PF04290">
    <property type="entry name" value="DctQ"/>
    <property type="match status" value="1"/>
</dbReference>
<accession>A0A1H7Q4S1</accession>
<organism evidence="9 10">
    <name type="scientific">Jannaschia helgolandensis</name>
    <dbReference type="NCBI Taxonomy" id="188906"/>
    <lineage>
        <taxon>Bacteria</taxon>
        <taxon>Pseudomonadati</taxon>
        <taxon>Pseudomonadota</taxon>
        <taxon>Alphaproteobacteria</taxon>
        <taxon>Rhodobacterales</taxon>
        <taxon>Roseobacteraceae</taxon>
        <taxon>Jannaschia</taxon>
    </lineage>
</organism>
<evidence type="ECO:0000256" key="3">
    <source>
        <dbReference type="ARBA" id="ARBA00022475"/>
    </source>
</evidence>
<sequence>MIDAILWFFTNLGLAFYNLVYAVINPATWLDWSNSESVLRFVYYGASQELFFVLLALFLILTIATGLSRRFGWGLVRGSEFVLNWTGRIAAWAGFLMVMQQIMIVFLQRIFRVSEISIGPFGTVFTKDLSWYSEELKLYNAIIVSLCVAWTFIQGGHVRVDLVYSAVGHRTKRIIDMVGSVVFMMPALILIWLYSWFFLWRSLITPATSASDQLDRLMLKARAMRWNVETIGFSPNGFNAYFLFKILILLFVATAFFQACVFFWRSWLELREGEMSAGRYMDYDITGDEDIALASRIN</sequence>
<comment type="subcellular location">
    <subcellularLocation>
        <location evidence="7">Cell inner membrane</location>
        <topology evidence="7">Multi-pass membrane protein</topology>
    </subcellularLocation>
    <subcellularLocation>
        <location evidence="1">Cell membrane</location>
        <topology evidence="1">Multi-pass membrane protein</topology>
    </subcellularLocation>
</comment>
<name>A0A1H7Q4S1_9RHOB</name>
<dbReference type="STRING" id="188906.SAMN04488526_2631"/>
<evidence type="ECO:0000256" key="5">
    <source>
        <dbReference type="ARBA" id="ARBA00022989"/>
    </source>
</evidence>
<keyword evidence="7" id="KW-0997">Cell inner membrane</keyword>
<evidence type="ECO:0000256" key="4">
    <source>
        <dbReference type="ARBA" id="ARBA00022692"/>
    </source>
</evidence>
<keyword evidence="3" id="KW-1003">Cell membrane</keyword>
<feature type="domain" description="Tripartite ATP-independent periplasmic transporters DctQ component" evidence="8">
    <location>
        <begin position="124"/>
        <end position="202"/>
    </location>
</feature>
<evidence type="ECO:0000256" key="6">
    <source>
        <dbReference type="ARBA" id="ARBA00023136"/>
    </source>
</evidence>
<evidence type="ECO:0000256" key="2">
    <source>
        <dbReference type="ARBA" id="ARBA00022448"/>
    </source>
</evidence>
<feature type="transmembrane region" description="Helical" evidence="7">
    <location>
        <begin position="50"/>
        <end position="68"/>
    </location>
</feature>
<evidence type="ECO:0000313" key="9">
    <source>
        <dbReference type="EMBL" id="SEL42307.1"/>
    </source>
</evidence>
<feature type="transmembrane region" description="Helical" evidence="7">
    <location>
        <begin position="174"/>
        <end position="197"/>
    </location>
</feature>
<feature type="transmembrane region" description="Helical" evidence="7">
    <location>
        <begin position="136"/>
        <end position="153"/>
    </location>
</feature>
<feature type="transmembrane region" description="Helical" evidence="7">
    <location>
        <begin position="7"/>
        <end position="30"/>
    </location>
</feature>
<dbReference type="GO" id="GO:0022857">
    <property type="term" value="F:transmembrane transporter activity"/>
    <property type="evidence" value="ECO:0007669"/>
    <property type="project" value="UniProtKB-UniRule"/>
</dbReference>
<evidence type="ECO:0000259" key="8">
    <source>
        <dbReference type="Pfam" id="PF04290"/>
    </source>
</evidence>
<dbReference type="GO" id="GO:0005886">
    <property type="term" value="C:plasma membrane"/>
    <property type="evidence" value="ECO:0007669"/>
    <property type="project" value="UniProtKB-SubCell"/>
</dbReference>
<feature type="transmembrane region" description="Helical" evidence="7">
    <location>
        <begin position="89"/>
        <end position="111"/>
    </location>
</feature>
<dbReference type="EMBL" id="FNZQ01000005">
    <property type="protein sequence ID" value="SEL42307.1"/>
    <property type="molecule type" value="Genomic_DNA"/>
</dbReference>
<dbReference type="AlphaFoldDB" id="A0A1H7Q4S1"/>
<evidence type="ECO:0000313" key="10">
    <source>
        <dbReference type="Proteomes" id="UP000199283"/>
    </source>
</evidence>
<dbReference type="RefSeq" id="WP_092763854.1">
    <property type="nucleotide sequence ID" value="NZ_CAXBJT010000077.1"/>
</dbReference>
<dbReference type="OrthoDB" id="9794346at2"/>
<keyword evidence="6 7" id="KW-0472">Membrane</keyword>
<comment type="subunit">
    <text evidence="7">The complex comprises the extracytoplasmic solute receptor protein and the two transmembrane proteins.</text>
</comment>
<protein>
    <recommendedName>
        <fullName evidence="7">TRAP transporter small permease protein</fullName>
    </recommendedName>
</protein>
<feature type="transmembrane region" description="Helical" evidence="7">
    <location>
        <begin position="242"/>
        <end position="264"/>
    </location>
</feature>
<proteinExistence type="inferred from homology"/>
<evidence type="ECO:0000256" key="1">
    <source>
        <dbReference type="ARBA" id="ARBA00004651"/>
    </source>
</evidence>
<keyword evidence="10" id="KW-1185">Reference proteome</keyword>
<comment type="caution">
    <text evidence="7">Lacks conserved residue(s) required for the propagation of feature annotation.</text>
</comment>
<comment type="function">
    <text evidence="7">Part of the tripartite ATP-independent periplasmic (TRAP) transport system.</text>
</comment>
<dbReference type="Proteomes" id="UP000199283">
    <property type="component" value="Unassembled WGS sequence"/>
</dbReference>